<dbReference type="InterPro" id="IPR001138">
    <property type="entry name" value="Zn2Cys6_DnaBD"/>
</dbReference>
<dbReference type="GO" id="GO:0005096">
    <property type="term" value="F:GTPase activator activity"/>
    <property type="evidence" value="ECO:0007669"/>
    <property type="project" value="UniProtKB-KW"/>
</dbReference>
<name>R7SKX7_DICSQ</name>
<dbReference type="HOGENOM" id="CLU_028411_0_0_1"/>
<dbReference type="GO" id="GO:0006913">
    <property type="term" value="P:nucleocytoplasmic transport"/>
    <property type="evidence" value="ECO:0007669"/>
    <property type="project" value="TreeGrafter"/>
</dbReference>
<feature type="compositionally biased region" description="Low complexity" evidence="4">
    <location>
        <begin position="391"/>
        <end position="401"/>
    </location>
</feature>
<gene>
    <name evidence="6" type="ORF">DICSQDRAFT_183612</name>
</gene>
<dbReference type="Proteomes" id="UP000053319">
    <property type="component" value="Unassembled WGS sequence"/>
</dbReference>
<dbReference type="InterPro" id="IPR027038">
    <property type="entry name" value="RanGap"/>
</dbReference>
<keyword evidence="2" id="KW-0433">Leucine-rich repeat</keyword>
<keyword evidence="1" id="KW-0343">GTPase activation</keyword>
<dbReference type="InterPro" id="IPR032675">
    <property type="entry name" value="LRR_dom_sf"/>
</dbReference>
<dbReference type="PANTHER" id="PTHR24113">
    <property type="entry name" value="RAN GTPASE-ACTIVATING PROTEIN 1"/>
    <property type="match status" value="1"/>
</dbReference>
<feature type="domain" description="Zn(2)-C6 fungal-type" evidence="5">
    <location>
        <begin position="62"/>
        <end position="92"/>
    </location>
</feature>
<dbReference type="SUPFAM" id="SSF57701">
    <property type="entry name" value="Zn2/Cys6 DNA-binding domain"/>
    <property type="match status" value="1"/>
</dbReference>
<evidence type="ECO:0000256" key="3">
    <source>
        <dbReference type="ARBA" id="ARBA00022737"/>
    </source>
</evidence>
<dbReference type="GO" id="GO:0000981">
    <property type="term" value="F:DNA-binding transcription factor activity, RNA polymerase II-specific"/>
    <property type="evidence" value="ECO:0007669"/>
    <property type="project" value="InterPro"/>
</dbReference>
<dbReference type="InterPro" id="IPR036864">
    <property type="entry name" value="Zn2-C6_fun-type_DNA-bd_sf"/>
</dbReference>
<dbReference type="GO" id="GO:0031267">
    <property type="term" value="F:small GTPase binding"/>
    <property type="evidence" value="ECO:0007669"/>
    <property type="project" value="TreeGrafter"/>
</dbReference>
<feature type="region of interest" description="Disordered" evidence="4">
    <location>
        <begin position="390"/>
        <end position="412"/>
    </location>
</feature>
<reference evidence="6 7" key="1">
    <citation type="journal article" date="2012" name="Science">
        <title>The Paleozoic origin of enzymatic lignin decomposition reconstructed from 31 fungal genomes.</title>
        <authorList>
            <person name="Floudas D."/>
            <person name="Binder M."/>
            <person name="Riley R."/>
            <person name="Barry K."/>
            <person name="Blanchette R.A."/>
            <person name="Henrissat B."/>
            <person name="Martinez A.T."/>
            <person name="Otillar R."/>
            <person name="Spatafora J.W."/>
            <person name="Yadav J.S."/>
            <person name="Aerts A."/>
            <person name="Benoit I."/>
            <person name="Boyd A."/>
            <person name="Carlson A."/>
            <person name="Copeland A."/>
            <person name="Coutinho P.M."/>
            <person name="de Vries R.P."/>
            <person name="Ferreira P."/>
            <person name="Findley K."/>
            <person name="Foster B."/>
            <person name="Gaskell J."/>
            <person name="Glotzer D."/>
            <person name="Gorecki P."/>
            <person name="Heitman J."/>
            <person name="Hesse C."/>
            <person name="Hori C."/>
            <person name="Igarashi K."/>
            <person name="Jurgens J.A."/>
            <person name="Kallen N."/>
            <person name="Kersten P."/>
            <person name="Kohler A."/>
            <person name="Kuees U."/>
            <person name="Kumar T.K.A."/>
            <person name="Kuo A."/>
            <person name="LaButti K."/>
            <person name="Larrondo L.F."/>
            <person name="Lindquist E."/>
            <person name="Ling A."/>
            <person name="Lombard V."/>
            <person name="Lucas S."/>
            <person name="Lundell T."/>
            <person name="Martin R."/>
            <person name="McLaughlin D.J."/>
            <person name="Morgenstern I."/>
            <person name="Morin E."/>
            <person name="Murat C."/>
            <person name="Nagy L.G."/>
            <person name="Nolan M."/>
            <person name="Ohm R.A."/>
            <person name="Patyshakuliyeva A."/>
            <person name="Rokas A."/>
            <person name="Ruiz-Duenas F.J."/>
            <person name="Sabat G."/>
            <person name="Salamov A."/>
            <person name="Samejima M."/>
            <person name="Schmutz J."/>
            <person name="Slot J.C."/>
            <person name="St John F."/>
            <person name="Stenlid J."/>
            <person name="Sun H."/>
            <person name="Sun S."/>
            <person name="Syed K."/>
            <person name="Tsang A."/>
            <person name="Wiebenga A."/>
            <person name="Young D."/>
            <person name="Pisabarro A."/>
            <person name="Eastwood D.C."/>
            <person name="Martin F."/>
            <person name="Cullen D."/>
            <person name="Grigoriev I.V."/>
            <person name="Hibbett D.S."/>
        </authorList>
    </citation>
    <scope>NUCLEOTIDE SEQUENCE [LARGE SCALE GENOMIC DNA]</scope>
    <source>
        <strain evidence="6 7">LYAD-421 SS1</strain>
    </source>
</reference>
<evidence type="ECO:0000259" key="5">
    <source>
        <dbReference type="PROSITE" id="PS50048"/>
    </source>
</evidence>
<evidence type="ECO:0000256" key="4">
    <source>
        <dbReference type="SAM" id="MobiDB-lite"/>
    </source>
</evidence>
<dbReference type="PANTHER" id="PTHR24113:SF12">
    <property type="entry name" value="RAN GTPASE-ACTIVATING PROTEIN 1"/>
    <property type="match status" value="1"/>
</dbReference>
<evidence type="ECO:0000313" key="7">
    <source>
        <dbReference type="Proteomes" id="UP000053319"/>
    </source>
</evidence>
<keyword evidence="3" id="KW-0677">Repeat</keyword>
<accession>R7SKX7</accession>
<dbReference type="CDD" id="cd00067">
    <property type="entry name" value="GAL4"/>
    <property type="match status" value="1"/>
</dbReference>
<dbReference type="SMART" id="SM00066">
    <property type="entry name" value="GAL4"/>
    <property type="match status" value="1"/>
</dbReference>
<dbReference type="Gene3D" id="3.80.10.10">
    <property type="entry name" value="Ribonuclease Inhibitor"/>
    <property type="match status" value="2"/>
</dbReference>
<dbReference type="RefSeq" id="XP_007370491.1">
    <property type="nucleotide sequence ID" value="XM_007370429.1"/>
</dbReference>
<evidence type="ECO:0000313" key="6">
    <source>
        <dbReference type="EMBL" id="EJF56811.1"/>
    </source>
</evidence>
<dbReference type="GeneID" id="18841371"/>
<dbReference type="Pfam" id="PF13516">
    <property type="entry name" value="LRR_6"/>
    <property type="match status" value="2"/>
</dbReference>
<dbReference type="GO" id="GO:0008270">
    <property type="term" value="F:zinc ion binding"/>
    <property type="evidence" value="ECO:0007669"/>
    <property type="project" value="InterPro"/>
</dbReference>
<dbReference type="GO" id="GO:0048471">
    <property type="term" value="C:perinuclear region of cytoplasm"/>
    <property type="evidence" value="ECO:0007669"/>
    <property type="project" value="TreeGrafter"/>
</dbReference>
<evidence type="ECO:0000256" key="1">
    <source>
        <dbReference type="ARBA" id="ARBA00022468"/>
    </source>
</evidence>
<protein>
    <submittedName>
        <fullName evidence="6">RNI-like protein</fullName>
    </submittedName>
</protein>
<dbReference type="SUPFAM" id="SSF52047">
    <property type="entry name" value="RNI-like"/>
    <property type="match status" value="1"/>
</dbReference>
<organism evidence="6 7">
    <name type="scientific">Dichomitus squalens (strain LYAD-421)</name>
    <name type="common">Western red white-rot fungus</name>
    <dbReference type="NCBI Taxonomy" id="732165"/>
    <lineage>
        <taxon>Eukaryota</taxon>
        <taxon>Fungi</taxon>
        <taxon>Dikarya</taxon>
        <taxon>Basidiomycota</taxon>
        <taxon>Agaricomycotina</taxon>
        <taxon>Agaricomycetes</taxon>
        <taxon>Polyporales</taxon>
        <taxon>Polyporaceae</taxon>
        <taxon>Dichomitus</taxon>
    </lineage>
</organism>
<feature type="region of interest" description="Disordered" evidence="4">
    <location>
        <begin position="93"/>
        <end position="132"/>
    </location>
</feature>
<dbReference type="GO" id="GO:0005634">
    <property type="term" value="C:nucleus"/>
    <property type="evidence" value="ECO:0007669"/>
    <property type="project" value="TreeGrafter"/>
</dbReference>
<proteinExistence type="predicted"/>
<dbReference type="InterPro" id="IPR001611">
    <property type="entry name" value="Leu-rich_rpt"/>
</dbReference>
<sequence length="645" mass="69349">MPRTRHSESGQMLGPDFVCVLIHRSQLHMVDGALVQPPEDVGEVDTGGDGPKPKRSRGVKTACSNCRAAGKRCSDNRPCDRCVKYGLQPCVDAESKRKKKPADRVNAGSPDRSPNLPSDSHPSFVPNPLSLDPLDTAGPSSLAHTAIMNVFALGGFDPLAMPVRWSAAPKVSLASRTHIESMDAGLSSVSGAQEVIKQILARRSVTKLILGHNELGDSGCEELFGFLNSDAGRNHRITHISLNSNGIGNRGLLAISRYLRDNTSLKELFLQNNKFTGNADVAVVFALAVNASHLETLSLTTNPLLTDTFAAHFLPLLDAPYLHEIHLSVAGLTRASALHIIEYITSPRCQLHTLKANGNNFRIRAVRSMIRAANRANYTLLRLELYATGMSEPSDSDTSSSENEEGAKGSITSWKDSENELKHILTRNATLKHQVEKEALALLRYSRPLLLRPKGRGPQSKLPVTTPCSDSCACVQSSADKLFSSIGQPLALILSATTRSEAVAFPFLKLPTELQLYTLSFLAPILSAAQRIRIFTYASDPSTLPALLPCLSTGGGCIPDPASLQFGMGSPKTSSGPLGIGPGGGVFLRKRVGESVSGCANGKCMGAGNTVVCRREAERAQWLASVRCNAFELEGEEHPSEERHD</sequence>
<dbReference type="EMBL" id="JH719463">
    <property type="protein sequence ID" value="EJF56811.1"/>
    <property type="molecule type" value="Genomic_DNA"/>
</dbReference>
<dbReference type="OMA" id="HIESMDA"/>
<dbReference type="OrthoDB" id="120976at2759"/>
<dbReference type="SMART" id="SM00368">
    <property type="entry name" value="LRR_RI"/>
    <property type="match status" value="4"/>
</dbReference>
<evidence type="ECO:0000256" key="2">
    <source>
        <dbReference type="ARBA" id="ARBA00022614"/>
    </source>
</evidence>
<feature type="region of interest" description="Disordered" evidence="4">
    <location>
        <begin position="37"/>
        <end position="61"/>
    </location>
</feature>
<dbReference type="AlphaFoldDB" id="R7SKX7"/>
<dbReference type="PROSITE" id="PS50048">
    <property type="entry name" value="ZN2_CY6_FUNGAL_2"/>
    <property type="match status" value="1"/>
</dbReference>
<dbReference type="KEGG" id="dsq:DICSQDRAFT_183612"/>
<dbReference type="GO" id="GO:0005829">
    <property type="term" value="C:cytosol"/>
    <property type="evidence" value="ECO:0007669"/>
    <property type="project" value="TreeGrafter"/>
</dbReference>